<evidence type="ECO:0000256" key="3">
    <source>
        <dbReference type="ARBA" id="ARBA00023157"/>
    </source>
</evidence>
<dbReference type="PROSITE" id="PS50835">
    <property type="entry name" value="IG_LIKE"/>
    <property type="match status" value="1"/>
</dbReference>
<dbReference type="InterPro" id="IPR007110">
    <property type="entry name" value="Ig-like_dom"/>
</dbReference>
<feature type="compositionally biased region" description="Low complexity" evidence="4">
    <location>
        <begin position="313"/>
        <end position="326"/>
    </location>
</feature>
<dbReference type="OrthoDB" id="8915289at2759"/>
<accession>A0A7R8UR96</accession>
<feature type="region of interest" description="Disordered" evidence="4">
    <location>
        <begin position="313"/>
        <end position="342"/>
    </location>
</feature>
<feature type="region of interest" description="Disordered" evidence="4">
    <location>
        <begin position="181"/>
        <end position="247"/>
    </location>
</feature>
<dbReference type="InParanoid" id="A0A7R8UR96"/>
<keyword evidence="3" id="KW-1015">Disulfide bond</keyword>
<dbReference type="SUPFAM" id="SSF48726">
    <property type="entry name" value="Immunoglobulin"/>
    <property type="match status" value="2"/>
</dbReference>
<organism evidence="6 7">
    <name type="scientific">Hermetia illucens</name>
    <name type="common">Black soldier fly</name>
    <dbReference type="NCBI Taxonomy" id="343691"/>
    <lineage>
        <taxon>Eukaryota</taxon>
        <taxon>Metazoa</taxon>
        <taxon>Ecdysozoa</taxon>
        <taxon>Arthropoda</taxon>
        <taxon>Hexapoda</taxon>
        <taxon>Insecta</taxon>
        <taxon>Pterygota</taxon>
        <taxon>Neoptera</taxon>
        <taxon>Endopterygota</taxon>
        <taxon>Diptera</taxon>
        <taxon>Brachycera</taxon>
        <taxon>Stratiomyomorpha</taxon>
        <taxon>Stratiomyidae</taxon>
        <taxon>Hermetiinae</taxon>
        <taxon>Hermetia</taxon>
    </lineage>
</organism>
<dbReference type="GO" id="GO:0016020">
    <property type="term" value="C:membrane"/>
    <property type="evidence" value="ECO:0007669"/>
    <property type="project" value="UniProtKB-SubCell"/>
</dbReference>
<dbReference type="Gene3D" id="2.60.40.10">
    <property type="entry name" value="Immunoglobulins"/>
    <property type="match status" value="2"/>
</dbReference>
<dbReference type="FunCoup" id="A0A7R8UR96">
    <property type="interactions" value="10"/>
</dbReference>
<dbReference type="Pfam" id="PF08205">
    <property type="entry name" value="C2-set_2"/>
    <property type="match status" value="1"/>
</dbReference>
<name>A0A7R8UR96_HERIL</name>
<keyword evidence="7" id="KW-1185">Reference proteome</keyword>
<sequence length="434" mass="48041">MILELFEFEDGQSDVEVRLIVRKYVEKGSSVTIHCEHNVKNEVLYKVSWFKNEAKFYEFVNGRIPPFRNFSIDGAEIDFSNSNEEQVTLKGLDFDAAGVYFCEVSTNTPIFTKASQEEQLYVILPQTGPPRISFNKRHFFVGERLIANCTTSKARPAPHITWLINGKKVDEKYVRTLHPYAAGGKNSHRSKSHQPSHQQQSPNSPPIDLVDANKGLRSSSSSRKDEVGYGHGYSGQHESHHHDGGGYNLYGQIEPSYESNFKYFDNKYLEGRKHRNSFTREYRRYVNDASSGNNMGSGVSSIGSANVGAVGSGVSSGSLGMNSSPSAPGGRESVPRPHRLSSSQLSIQLTEQHVGNNGRLEITCLATIPAHVGVGEQFADYKTYSIKIDIEKPESSSLPPMSGMAALGNTSSAHRILTRLCLPTALLLFILNQF</sequence>
<dbReference type="InterPro" id="IPR013783">
    <property type="entry name" value="Ig-like_fold"/>
</dbReference>
<evidence type="ECO:0000313" key="7">
    <source>
        <dbReference type="Proteomes" id="UP000594454"/>
    </source>
</evidence>
<keyword evidence="2" id="KW-0472">Membrane</keyword>
<feature type="domain" description="Ig-like" evidence="5">
    <location>
        <begin position="25"/>
        <end position="112"/>
    </location>
</feature>
<dbReference type="PANTHER" id="PTHR21261:SF3">
    <property type="entry name" value="BEATEN PATH VII"/>
    <property type="match status" value="1"/>
</dbReference>
<dbReference type="SMART" id="SM00409">
    <property type="entry name" value="IG"/>
    <property type="match status" value="1"/>
</dbReference>
<dbReference type="AlphaFoldDB" id="A0A7R8UR96"/>
<dbReference type="PANTHER" id="PTHR21261">
    <property type="entry name" value="BEAT PROTEIN"/>
    <property type="match status" value="1"/>
</dbReference>
<evidence type="ECO:0000256" key="2">
    <source>
        <dbReference type="ARBA" id="ARBA00023136"/>
    </source>
</evidence>
<reference evidence="6 7" key="1">
    <citation type="submission" date="2020-11" db="EMBL/GenBank/DDBJ databases">
        <authorList>
            <person name="Wallbank WR R."/>
            <person name="Pardo Diaz C."/>
            <person name="Kozak K."/>
            <person name="Martin S."/>
            <person name="Jiggins C."/>
            <person name="Moest M."/>
            <person name="Warren A I."/>
            <person name="Generalovic N T."/>
            <person name="Byers J.R.P. K."/>
            <person name="Montejo-Kovacevich G."/>
            <person name="Yen C E."/>
        </authorList>
    </citation>
    <scope>NUCLEOTIDE SEQUENCE [LARGE SCALE GENOMIC DNA]</scope>
</reference>
<dbReference type="InterPro" id="IPR036179">
    <property type="entry name" value="Ig-like_dom_sf"/>
</dbReference>
<evidence type="ECO:0000313" key="6">
    <source>
        <dbReference type="EMBL" id="CAD7084608.1"/>
    </source>
</evidence>
<evidence type="ECO:0000256" key="4">
    <source>
        <dbReference type="SAM" id="MobiDB-lite"/>
    </source>
</evidence>
<proteinExistence type="predicted"/>
<dbReference type="InterPro" id="IPR013162">
    <property type="entry name" value="CD80_C2-set"/>
</dbReference>
<dbReference type="EMBL" id="LR899011">
    <property type="protein sequence ID" value="CAD7084608.1"/>
    <property type="molecule type" value="Genomic_DNA"/>
</dbReference>
<dbReference type="InterPro" id="IPR003599">
    <property type="entry name" value="Ig_sub"/>
</dbReference>
<gene>
    <name evidence="6" type="ORF">HERILL_LOCUS7492</name>
</gene>
<comment type="subcellular location">
    <subcellularLocation>
        <location evidence="1">Membrane</location>
        <topology evidence="1">Single-pass membrane protein</topology>
    </subcellularLocation>
</comment>
<evidence type="ECO:0000259" key="5">
    <source>
        <dbReference type="PROSITE" id="PS50835"/>
    </source>
</evidence>
<evidence type="ECO:0000256" key="1">
    <source>
        <dbReference type="ARBA" id="ARBA00004167"/>
    </source>
</evidence>
<protein>
    <recommendedName>
        <fullName evidence="5">Ig-like domain-containing protein</fullName>
    </recommendedName>
</protein>
<dbReference type="Proteomes" id="UP000594454">
    <property type="component" value="Chromosome 3"/>
</dbReference>